<reference evidence="3" key="1">
    <citation type="submission" date="2021-03" db="EMBL/GenBank/DDBJ databases">
        <title>Antimicrobial resistance genes in bacteria isolated from Japanese honey, and their potential for conferring macrolide and lincosamide resistance in the American foulbrood pathogen Paenibacillus larvae.</title>
        <authorList>
            <person name="Okamoto M."/>
            <person name="Kumagai M."/>
            <person name="Kanamori H."/>
            <person name="Takamatsu D."/>
        </authorList>
    </citation>
    <scope>NUCLEOTIDE SEQUENCE</scope>
    <source>
        <strain evidence="3">J43TS3</strain>
    </source>
</reference>
<evidence type="ECO:0000259" key="2">
    <source>
        <dbReference type="PROSITE" id="PS51371"/>
    </source>
</evidence>
<feature type="domain" description="CBS" evidence="2">
    <location>
        <begin position="169"/>
        <end position="229"/>
    </location>
</feature>
<keyword evidence="1" id="KW-0129">CBS domain</keyword>
<evidence type="ECO:0000256" key="1">
    <source>
        <dbReference type="PROSITE-ProRule" id="PRU00703"/>
    </source>
</evidence>
<gene>
    <name evidence="3" type="ORF">J43TS3_01860</name>
</gene>
<dbReference type="Gene3D" id="3.10.580.10">
    <property type="entry name" value="CBS-domain"/>
    <property type="match status" value="1"/>
</dbReference>
<dbReference type="SUPFAM" id="SSF54631">
    <property type="entry name" value="CBS-domain pair"/>
    <property type="match status" value="1"/>
</dbReference>
<evidence type="ECO:0000313" key="4">
    <source>
        <dbReference type="Proteomes" id="UP000676917"/>
    </source>
</evidence>
<keyword evidence="4" id="KW-1185">Reference proteome</keyword>
<proteinExistence type="predicted"/>
<protein>
    <recommendedName>
        <fullName evidence="2">CBS domain-containing protein</fullName>
    </recommendedName>
</protein>
<sequence>MAENSERFITAFNRIDKAMDGELQSSKGIGFSKAVRILTRYNAIVRRYKDDLLEFAELRNAIVHNRLDTFQVIAEPHDSVVESIEKIEKEFTQPRLVIPIFERRVHIFQSNKALSELLHVIREKGYSKFPIYDAQEFKGLVTGSGITKWLSMNKETSIRDVLIEEILPYEKETNHQFIDKDTSVYTAVELFKDEISKGNRMDALLITDNGEADGKLLGMITAWDIMSIE</sequence>
<dbReference type="PROSITE" id="PS51371">
    <property type="entry name" value="CBS"/>
    <property type="match status" value="1"/>
</dbReference>
<accession>A0A919X6Q6</accession>
<dbReference type="EMBL" id="BORP01000001">
    <property type="protein sequence ID" value="GIO25575.1"/>
    <property type="molecule type" value="Genomic_DNA"/>
</dbReference>
<dbReference type="AlphaFoldDB" id="A0A919X6Q6"/>
<dbReference type="InterPro" id="IPR046342">
    <property type="entry name" value="CBS_dom_sf"/>
</dbReference>
<evidence type="ECO:0000313" key="3">
    <source>
        <dbReference type="EMBL" id="GIO25575.1"/>
    </source>
</evidence>
<dbReference type="InterPro" id="IPR000644">
    <property type="entry name" value="CBS_dom"/>
</dbReference>
<name>A0A919X6Q6_9BACI</name>
<dbReference type="Proteomes" id="UP000676917">
    <property type="component" value="Unassembled WGS sequence"/>
</dbReference>
<comment type="caution">
    <text evidence="3">The sequence shown here is derived from an EMBL/GenBank/DDBJ whole genome shotgun (WGS) entry which is preliminary data.</text>
</comment>
<dbReference type="Pfam" id="PF00571">
    <property type="entry name" value="CBS"/>
    <property type="match status" value="1"/>
</dbReference>
<dbReference type="RefSeq" id="WP_212919115.1">
    <property type="nucleotide sequence ID" value="NZ_BORP01000001.1"/>
</dbReference>
<organism evidence="3 4">
    <name type="scientific">Ornithinibacillus bavariensis</name>
    <dbReference type="NCBI Taxonomy" id="545502"/>
    <lineage>
        <taxon>Bacteria</taxon>
        <taxon>Bacillati</taxon>
        <taxon>Bacillota</taxon>
        <taxon>Bacilli</taxon>
        <taxon>Bacillales</taxon>
        <taxon>Bacillaceae</taxon>
        <taxon>Ornithinibacillus</taxon>
    </lineage>
</organism>